<dbReference type="Proteomes" id="UP000725649">
    <property type="component" value="Unassembled WGS sequence"/>
</dbReference>
<organism evidence="7 8">
    <name type="scientific">Candidatus Avelusimicrobium gallicola</name>
    <dbReference type="NCBI Taxonomy" id="2562704"/>
    <lineage>
        <taxon>Bacteria</taxon>
        <taxon>Pseudomonadati</taxon>
        <taxon>Elusimicrobiota</taxon>
        <taxon>Elusimicrobia</taxon>
        <taxon>Elusimicrobiales</taxon>
        <taxon>Elusimicrobiaceae</taxon>
        <taxon>Candidatus Avelusimicrobium</taxon>
    </lineage>
</organism>
<protein>
    <recommendedName>
        <fullName evidence="4">Small ribosomal subunit protein bS18</fullName>
    </recommendedName>
</protein>
<dbReference type="Gene3D" id="4.10.640.10">
    <property type="entry name" value="Ribosomal protein S18"/>
    <property type="match status" value="1"/>
</dbReference>
<evidence type="ECO:0000256" key="4">
    <source>
        <dbReference type="HAMAP-Rule" id="MF_00270"/>
    </source>
</evidence>
<gene>
    <name evidence="4 7" type="primary">rpsR</name>
    <name evidence="7" type="ORF">E7027_04610</name>
</gene>
<comment type="subunit">
    <text evidence="4">Part of the 30S ribosomal subunit. Forms a tight heterodimer with protein bS6.</text>
</comment>
<dbReference type="GO" id="GO:0003735">
    <property type="term" value="F:structural constituent of ribosome"/>
    <property type="evidence" value="ECO:0007669"/>
    <property type="project" value="InterPro"/>
</dbReference>
<keyword evidence="4" id="KW-0699">rRNA-binding</keyword>
<feature type="region of interest" description="Disordered" evidence="6">
    <location>
        <begin position="1"/>
        <end position="29"/>
    </location>
</feature>
<dbReference type="Pfam" id="PF01084">
    <property type="entry name" value="Ribosomal_S18"/>
    <property type="match status" value="1"/>
</dbReference>
<keyword evidence="2 4" id="KW-0689">Ribosomal protein</keyword>
<comment type="caution">
    <text evidence="7">The sequence shown here is derived from an EMBL/GenBank/DDBJ whole genome shotgun (WGS) entry which is preliminary data.</text>
</comment>
<dbReference type="NCBIfam" id="TIGR00165">
    <property type="entry name" value="S18"/>
    <property type="match status" value="1"/>
</dbReference>
<dbReference type="AlphaFoldDB" id="A0A928DRK7"/>
<evidence type="ECO:0000256" key="1">
    <source>
        <dbReference type="ARBA" id="ARBA00005589"/>
    </source>
</evidence>
<dbReference type="HAMAP" id="MF_00270">
    <property type="entry name" value="Ribosomal_bS18"/>
    <property type="match status" value="1"/>
</dbReference>
<sequence length="103" mass="11829">MSEEIKTQAPATAAPAVRSERPARPFMGKKRFESRRKVCKVCAEKIDNVDYKNFQFVKSFTMESGKILSRRITGTCAKHQRQITKAIKRDRNLAILPYSLPKK</sequence>
<evidence type="ECO:0000256" key="5">
    <source>
        <dbReference type="RuleBase" id="RU003910"/>
    </source>
</evidence>
<evidence type="ECO:0000313" key="8">
    <source>
        <dbReference type="Proteomes" id="UP000725649"/>
    </source>
</evidence>
<dbReference type="PRINTS" id="PR00974">
    <property type="entry name" value="RIBOSOMALS18"/>
</dbReference>
<evidence type="ECO:0000256" key="2">
    <source>
        <dbReference type="ARBA" id="ARBA00022980"/>
    </source>
</evidence>
<evidence type="ECO:0000256" key="3">
    <source>
        <dbReference type="ARBA" id="ARBA00023274"/>
    </source>
</evidence>
<keyword evidence="3 4" id="KW-0687">Ribonucleoprotein</keyword>
<dbReference type="InterPro" id="IPR036870">
    <property type="entry name" value="Ribosomal_bS18_sf"/>
</dbReference>
<comment type="function">
    <text evidence="4">Binds as a heterodimer with protein bS6 to the central domain of the 16S rRNA, where it helps stabilize the platform of the 30S subunit.</text>
</comment>
<dbReference type="PANTHER" id="PTHR13479">
    <property type="entry name" value="30S RIBOSOMAL PROTEIN S18"/>
    <property type="match status" value="1"/>
</dbReference>
<dbReference type="GO" id="GO:0022627">
    <property type="term" value="C:cytosolic small ribosomal subunit"/>
    <property type="evidence" value="ECO:0007669"/>
    <property type="project" value="TreeGrafter"/>
</dbReference>
<dbReference type="InterPro" id="IPR001648">
    <property type="entry name" value="Ribosomal_bS18"/>
</dbReference>
<comment type="similarity">
    <text evidence="1 4 5">Belongs to the bacterial ribosomal protein bS18 family.</text>
</comment>
<reference evidence="7" key="1">
    <citation type="submission" date="2019-04" db="EMBL/GenBank/DDBJ databases">
        <title>Evolution of Biomass-Degrading Anaerobic Consortia Revealed by Metagenomics.</title>
        <authorList>
            <person name="Peng X."/>
        </authorList>
    </citation>
    <scope>NUCLEOTIDE SEQUENCE</scope>
    <source>
        <strain evidence="7">SIG66</strain>
    </source>
</reference>
<proteinExistence type="inferred from homology"/>
<evidence type="ECO:0000313" key="7">
    <source>
        <dbReference type="EMBL" id="MBE6421397.1"/>
    </source>
</evidence>
<dbReference type="EMBL" id="SUVG01000005">
    <property type="protein sequence ID" value="MBE6421397.1"/>
    <property type="molecule type" value="Genomic_DNA"/>
</dbReference>
<dbReference type="PANTHER" id="PTHR13479:SF40">
    <property type="entry name" value="SMALL RIBOSOMAL SUBUNIT PROTEIN BS18M"/>
    <property type="match status" value="1"/>
</dbReference>
<dbReference type="GO" id="GO:0070181">
    <property type="term" value="F:small ribosomal subunit rRNA binding"/>
    <property type="evidence" value="ECO:0007669"/>
    <property type="project" value="TreeGrafter"/>
</dbReference>
<dbReference type="SUPFAM" id="SSF46911">
    <property type="entry name" value="Ribosomal protein S18"/>
    <property type="match status" value="1"/>
</dbReference>
<evidence type="ECO:0000256" key="6">
    <source>
        <dbReference type="SAM" id="MobiDB-lite"/>
    </source>
</evidence>
<keyword evidence="4" id="KW-0694">RNA-binding</keyword>
<accession>A0A928DRK7</accession>
<name>A0A928DRK7_9BACT</name>
<dbReference type="GO" id="GO:0006412">
    <property type="term" value="P:translation"/>
    <property type="evidence" value="ECO:0007669"/>
    <property type="project" value="UniProtKB-UniRule"/>
</dbReference>